<feature type="region of interest" description="Disordered" evidence="1">
    <location>
        <begin position="208"/>
        <end position="311"/>
    </location>
</feature>
<dbReference type="SUPFAM" id="SSF101576">
    <property type="entry name" value="Supernatant protein factor (SPF), C-terminal domain"/>
    <property type="match status" value="1"/>
</dbReference>
<dbReference type="InterPro" id="IPR036598">
    <property type="entry name" value="GOLD_dom_sf"/>
</dbReference>
<dbReference type="STRING" id="2880.D8LGY0"/>
<accession>D8LGY0</accession>
<feature type="compositionally biased region" description="Basic and acidic residues" evidence="1">
    <location>
        <begin position="217"/>
        <end position="226"/>
    </location>
</feature>
<dbReference type="OrthoDB" id="1434354at2759"/>
<evidence type="ECO:0000313" key="2">
    <source>
        <dbReference type="EMBL" id="CBN75833.1"/>
    </source>
</evidence>
<keyword evidence="3" id="KW-1185">Reference proteome</keyword>
<organism evidence="2 3">
    <name type="scientific">Ectocarpus siliculosus</name>
    <name type="common">Brown alga</name>
    <name type="synonym">Conferva siliculosa</name>
    <dbReference type="NCBI Taxonomy" id="2880"/>
    <lineage>
        <taxon>Eukaryota</taxon>
        <taxon>Sar</taxon>
        <taxon>Stramenopiles</taxon>
        <taxon>Ochrophyta</taxon>
        <taxon>PX clade</taxon>
        <taxon>Phaeophyceae</taxon>
        <taxon>Ectocarpales</taxon>
        <taxon>Ectocarpaceae</taxon>
        <taxon>Ectocarpus</taxon>
    </lineage>
</organism>
<feature type="region of interest" description="Disordered" evidence="1">
    <location>
        <begin position="116"/>
        <end position="150"/>
    </location>
</feature>
<dbReference type="Gene3D" id="2.60.120.680">
    <property type="entry name" value="GOLD domain"/>
    <property type="match status" value="1"/>
</dbReference>
<dbReference type="eggNOG" id="ENOG502QPRD">
    <property type="taxonomic scope" value="Eukaryota"/>
</dbReference>
<proteinExistence type="predicted"/>
<dbReference type="AlphaFoldDB" id="D8LGY0"/>
<feature type="compositionally biased region" description="Low complexity" evidence="1">
    <location>
        <begin position="262"/>
        <end position="273"/>
    </location>
</feature>
<feature type="compositionally biased region" description="Low complexity" evidence="1">
    <location>
        <begin position="7"/>
        <end position="19"/>
    </location>
</feature>
<reference evidence="2 3" key="1">
    <citation type="journal article" date="2010" name="Nature">
        <title>The Ectocarpus genome and the independent evolution of multicellularity in brown algae.</title>
        <authorList>
            <person name="Cock J.M."/>
            <person name="Sterck L."/>
            <person name="Rouze P."/>
            <person name="Scornet D."/>
            <person name="Allen A.E."/>
            <person name="Amoutzias G."/>
            <person name="Anthouard V."/>
            <person name="Artiguenave F."/>
            <person name="Aury J.M."/>
            <person name="Badger J.H."/>
            <person name="Beszteri B."/>
            <person name="Billiau K."/>
            <person name="Bonnet E."/>
            <person name="Bothwell J.H."/>
            <person name="Bowler C."/>
            <person name="Boyen C."/>
            <person name="Brownlee C."/>
            <person name="Carrano C.J."/>
            <person name="Charrier B."/>
            <person name="Cho G.Y."/>
            <person name="Coelho S.M."/>
            <person name="Collen J."/>
            <person name="Corre E."/>
            <person name="Da Silva C."/>
            <person name="Delage L."/>
            <person name="Delaroque N."/>
            <person name="Dittami S.M."/>
            <person name="Doulbeau S."/>
            <person name="Elias M."/>
            <person name="Farnham G."/>
            <person name="Gachon C.M."/>
            <person name="Gschloessl B."/>
            <person name="Heesch S."/>
            <person name="Jabbari K."/>
            <person name="Jubin C."/>
            <person name="Kawai H."/>
            <person name="Kimura K."/>
            <person name="Kloareg B."/>
            <person name="Kupper F.C."/>
            <person name="Lang D."/>
            <person name="Le Bail A."/>
            <person name="Leblanc C."/>
            <person name="Lerouge P."/>
            <person name="Lohr M."/>
            <person name="Lopez P.J."/>
            <person name="Martens C."/>
            <person name="Maumus F."/>
            <person name="Michel G."/>
            <person name="Miranda-Saavedra D."/>
            <person name="Morales J."/>
            <person name="Moreau H."/>
            <person name="Motomura T."/>
            <person name="Nagasato C."/>
            <person name="Napoli C.A."/>
            <person name="Nelson D.R."/>
            <person name="Nyvall-Collen P."/>
            <person name="Peters A.F."/>
            <person name="Pommier C."/>
            <person name="Potin P."/>
            <person name="Poulain J."/>
            <person name="Quesneville H."/>
            <person name="Read B."/>
            <person name="Rensing S.A."/>
            <person name="Ritter A."/>
            <person name="Rousvoal S."/>
            <person name="Samanta M."/>
            <person name="Samson G."/>
            <person name="Schroeder D.C."/>
            <person name="Segurens B."/>
            <person name="Strittmatter M."/>
            <person name="Tonon T."/>
            <person name="Tregear J.W."/>
            <person name="Valentin K."/>
            <person name="von Dassow P."/>
            <person name="Yamagishi T."/>
            <person name="Van de Peer Y."/>
            <person name="Wincker P."/>
        </authorList>
    </citation>
    <scope>NUCLEOTIDE SEQUENCE [LARGE SCALE GENOMIC DNA]</scope>
    <source>
        <strain evidence="3">Ec32 / CCAP1310/4</strain>
    </source>
</reference>
<feature type="compositionally biased region" description="Gly residues" evidence="1">
    <location>
        <begin position="286"/>
        <end position="305"/>
    </location>
</feature>
<evidence type="ECO:0000313" key="3">
    <source>
        <dbReference type="Proteomes" id="UP000002630"/>
    </source>
</evidence>
<feature type="compositionally biased region" description="Basic and acidic residues" evidence="1">
    <location>
        <begin position="124"/>
        <end position="134"/>
    </location>
</feature>
<dbReference type="EMBL" id="FN648307">
    <property type="protein sequence ID" value="CBN75833.1"/>
    <property type="molecule type" value="Genomic_DNA"/>
</dbReference>
<feature type="region of interest" description="Disordered" evidence="1">
    <location>
        <begin position="530"/>
        <end position="583"/>
    </location>
</feature>
<name>D8LGY0_ECTSI</name>
<dbReference type="Proteomes" id="UP000002630">
    <property type="component" value="Linkage Group LG17"/>
</dbReference>
<protein>
    <submittedName>
        <fullName evidence="2">Uncharacterized protein</fullName>
    </submittedName>
</protein>
<dbReference type="InParanoid" id="D8LGY0"/>
<sequence>MAVPPAQQQSGGESNQQSGTGTLSDLVKDMVKEMDGDDFYSTTTDLYDESAEEHWFNIDITLEPDGEGLAAGEDPPPPVHAASLRKPWSEFQRLHYLLLADEFGCDEVFSGFLEEHSRRRHRGANKEDEEKESGGDGSAGACSTGEEARKSPETAIDFLLQPFEYGRAYVPRRAEHTESIDVLRGESVVWKFEVLDHLDIDFSVTFRPHPLASSSRRPLEADEDGGRPSTAEEQEEEDRGVLDAGVGLASSPGPRGVGNGGVAASSANGDSSGTEAGRKRSRWWGRSGGCEGAAGDADGGTGGGAVSAPKGETVHLPTRYSTGGGDPVQGSFSCPAAGTCILRWDNAFSRLRGKRLCFVFESVTVQTMQAAIEAAGAADHKRRAARSAAAQTILDSGRGEVKVCVTAVGAADDYGGDEEDVKEVGAAFLALVPRNVMNLPSFHTVERLERSLEETREDLSTVRKTLRETETARDEAAAAAAEASAGLQTSEEQLLRARRQHDLLQAERSVWHVARSGIQEELAKVVAELEQERHRHEDTSRALAKSHESRAHAEAEAARLSRRLEEERGGAGGAREDLASELR</sequence>
<dbReference type="EMBL" id="FN649742">
    <property type="protein sequence ID" value="CBN75833.1"/>
    <property type="molecule type" value="Genomic_DNA"/>
</dbReference>
<feature type="region of interest" description="Disordered" evidence="1">
    <location>
        <begin position="1"/>
        <end position="24"/>
    </location>
</feature>
<gene>
    <name evidence="2" type="ORF">Esi_0182_0022</name>
</gene>
<evidence type="ECO:0000256" key="1">
    <source>
        <dbReference type="SAM" id="MobiDB-lite"/>
    </source>
</evidence>